<protein>
    <submittedName>
        <fullName evidence="1">Uncharacterized protein</fullName>
    </submittedName>
</protein>
<accession>A0A4S4CYN2</accession>
<name>A0A4S4CYN2_CAMSN</name>
<organism evidence="1 2">
    <name type="scientific">Camellia sinensis var. sinensis</name>
    <name type="common">China tea</name>
    <dbReference type="NCBI Taxonomy" id="542762"/>
    <lineage>
        <taxon>Eukaryota</taxon>
        <taxon>Viridiplantae</taxon>
        <taxon>Streptophyta</taxon>
        <taxon>Embryophyta</taxon>
        <taxon>Tracheophyta</taxon>
        <taxon>Spermatophyta</taxon>
        <taxon>Magnoliopsida</taxon>
        <taxon>eudicotyledons</taxon>
        <taxon>Gunneridae</taxon>
        <taxon>Pentapetalae</taxon>
        <taxon>asterids</taxon>
        <taxon>Ericales</taxon>
        <taxon>Theaceae</taxon>
        <taxon>Camellia</taxon>
    </lineage>
</organism>
<comment type="caution">
    <text evidence="1">The sequence shown here is derived from an EMBL/GenBank/DDBJ whole genome shotgun (WGS) entry which is preliminary data.</text>
</comment>
<dbReference type="InterPro" id="IPR004158">
    <property type="entry name" value="DUF247_pln"/>
</dbReference>
<proteinExistence type="predicted"/>
<evidence type="ECO:0000313" key="1">
    <source>
        <dbReference type="EMBL" id="THF94989.1"/>
    </source>
</evidence>
<dbReference type="PANTHER" id="PTHR31170">
    <property type="entry name" value="BNAC04G53230D PROTEIN"/>
    <property type="match status" value="1"/>
</dbReference>
<dbReference type="AlphaFoldDB" id="A0A4S4CYN2"/>
<dbReference type="Proteomes" id="UP000306102">
    <property type="component" value="Unassembled WGS sequence"/>
</dbReference>
<evidence type="ECO:0000313" key="2">
    <source>
        <dbReference type="Proteomes" id="UP000306102"/>
    </source>
</evidence>
<dbReference type="Pfam" id="PF03140">
    <property type="entry name" value="DUF247"/>
    <property type="match status" value="1"/>
</dbReference>
<keyword evidence="2" id="KW-1185">Reference proteome</keyword>
<dbReference type="EMBL" id="SDRB02013405">
    <property type="protein sequence ID" value="THF94989.1"/>
    <property type="molecule type" value="Genomic_DNA"/>
</dbReference>
<gene>
    <name evidence="1" type="ORF">TEA_024809</name>
</gene>
<sequence length="294" mass="34200">MTNINLGINDYETMSDSFIHLTLNWLESVSIIQELPVLENVNPSRVKHFLDLLRSCLIPMEDSLASVPEEIRPSKVKQFIDFLRSHLIPSQSLQQTQKGFDIPSATELHEVGVNNPSKVKQFIDFLRSRLIPRQSLRQIEWEFEFTPTATELHEAGVKFKVNSSKNLFDIKFGSNVLEMPQRKIYYSTECLLRNIIAYEQCHCDFKLMLDYTSLMDYLINTAKDVELLIQAKVIENWLGDNNDVSNLFNGLGKGVVFYSDRCYFTILHRGLNDYCKIRKHKWKATLRHNYCITP</sequence>
<reference evidence="1 2" key="1">
    <citation type="journal article" date="2018" name="Proc. Natl. Acad. Sci. U.S.A.">
        <title>Draft genome sequence of Camellia sinensis var. sinensis provides insights into the evolution of the tea genome and tea quality.</title>
        <authorList>
            <person name="Wei C."/>
            <person name="Yang H."/>
            <person name="Wang S."/>
            <person name="Zhao J."/>
            <person name="Liu C."/>
            <person name="Gao L."/>
            <person name="Xia E."/>
            <person name="Lu Y."/>
            <person name="Tai Y."/>
            <person name="She G."/>
            <person name="Sun J."/>
            <person name="Cao H."/>
            <person name="Tong W."/>
            <person name="Gao Q."/>
            <person name="Li Y."/>
            <person name="Deng W."/>
            <person name="Jiang X."/>
            <person name="Wang W."/>
            <person name="Chen Q."/>
            <person name="Zhang S."/>
            <person name="Li H."/>
            <person name="Wu J."/>
            <person name="Wang P."/>
            <person name="Li P."/>
            <person name="Shi C."/>
            <person name="Zheng F."/>
            <person name="Jian J."/>
            <person name="Huang B."/>
            <person name="Shan D."/>
            <person name="Shi M."/>
            <person name="Fang C."/>
            <person name="Yue Y."/>
            <person name="Li F."/>
            <person name="Li D."/>
            <person name="Wei S."/>
            <person name="Han B."/>
            <person name="Jiang C."/>
            <person name="Yin Y."/>
            <person name="Xia T."/>
            <person name="Zhang Z."/>
            <person name="Bennetzen J.L."/>
            <person name="Zhao S."/>
            <person name="Wan X."/>
        </authorList>
    </citation>
    <scope>NUCLEOTIDE SEQUENCE [LARGE SCALE GENOMIC DNA]</scope>
    <source>
        <strain evidence="2">cv. Shuchazao</strain>
        <tissue evidence="1">Leaf</tissue>
    </source>
</reference>
<dbReference type="PANTHER" id="PTHR31170:SF25">
    <property type="entry name" value="BNAA09G04570D PROTEIN"/>
    <property type="match status" value="1"/>
</dbReference>
<dbReference type="STRING" id="542762.A0A4S4CYN2"/>